<protein>
    <submittedName>
        <fullName evidence="1">Uncharacterized protein</fullName>
    </submittedName>
</protein>
<proteinExistence type="predicted"/>
<accession>A0ACC2QK00</accession>
<evidence type="ECO:0000313" key="2">
    <source>
        <dbReference type="Proteomes" id="UP001231649"/>
    </source>
</evidence>
<dbReference type="EMBL" id="CM056779">
    <property type="protein sequence ID" value="KAJ8719312.1"/>
    <property type="molecule type" value="Genomic_DNA"/>
</dbReference>
<keyword evidence="2" id="KW-1185">Reference proteome</keyword>
<sequence length="206" mass="23044">MALWTPYIQDVPLDLSVRAVKVDPVSPVPASTAPPQLEPLTFADLRYNSMYPYQPVSYQPVSYQPVSYQPVSYAAAVVPSTSPESTAASQLSNGSDFFDTESLSDDQEYQIFEQDALRAMAEKNGGSLLGNNPRMRRAVQASQTADDSYRKQRERNNYAAKQSRDRRKLRELRLALKVSFLEKKKAALLAALSARVCGRCRQTRES</sequence>
<reference evidence="1" key="1">
    <citation type="submission" date="2023-03" db="EMBL/GenBank/DDBJ databases">
        <title>Chromosome-level genomes of two armyworms, Mythimna separata and Mythimna loreyi, provide insights into the biosynthesis and reception of sex pheromones.</title>
        <authorList>
            <person name="Zhao H."/>
        </authorList>
    </citation>
    <scope>NUCLEOTIDE SEQUENCE</scope>
    <source>
        <strain evidence="1">BeijingLab</strain>
    </source>
</reference>
<name>A0ACC2QK00_9NEOP</name>
<evidence type="ECO:0000313" key="1">
    <source>
        <dbReference type="EMBL" id="KAJ8719312.1"/>
    </source>
</evidence>
<gene>
    <name evidence="1" type="ORF">PYW08_011487</name>
</gene>
<dbReference type="Proteomes" id="UP001231649">
    <property type="component" value="Chromosome 3"/>
</dbReference>
<organism evidence="1 2">
    <name type="scientific">Mythimna loreyi</name>
    <dbReference type="NCBI Taxonomy" id="667449"/>
    <lineage>
        <taxon>Eukaryota</taxon>
        <taxon>Metazoa</taxon>
        <taxon>Ecdysozoa</taxon>
        <taxon>Arthropoda</taxon>
        <taxon>Hexapoda</taxon>
        <taxon>Insecta</taxon>
        <taxon>Pterygota</taxon>
        <taxon>Neoptera</taxon>
        <taxon>Endopterygota</taxon>
        <taxon>Lepidoptera</taxon>
        <taxon>Glossata</taxon>
        <taxon>Ditrysia</taxon>
        <taxon>Noctuoidea</taxon>
        <taxon>Noctuidae</taxon>
        <taxon>Noctuinae</taxon>
        <taxon>Hadenini</taxon>
        <taxon>Mythimna</taxon>
    </lineage>
</organism>
<comment type="caution">
    <text evidence="1">The sequence shown here is derived from an EMBL/GenBank/DDBJ whole genome shotgun (WGS) entry which is preliminary data.</text>
</comment>